<accession>X0U8X4</accession>
<name>X0U8X4_9ZZZZ</name>
<dbReference type="EMBL" id="BARS01015913">
    <property type="protein sequence ID" value="GAF95791.1"/>
    <property type="molecule type" value="Genomic_DNA"/>
</dbReference>
<evidence type="ECO:0000313" key="1">
    <source>
        <dbReference type="EMBL" id="GAF95791.1"/>
    </source>
</evidence>
<proteinExistence type="predicted"/>
<comment type="caution">
    <text evidence="1">The sequence shown here is derived from an EMBL/GenBank/DDBJ whole genome shotgun (WGS) entry which is preliminary data.</text>
</comment>
<organism evidence="1">
    <name type="scientific">marine sediment metagenome</name>
    <dbReference type="NCBI Taxonomy" id="412755"/>
    <lineage>
        <taxon>unclassified sequences</taxon>
        <taxon>metagenomes</taxon>
        <taxon>ecological metagenomes</taxon>
    </lineage>
</organism>
<gene>
    <name evidence="1" type="ORF">S01H1_26268</name>
</gene>
<protein>
    <submittedName>
        <fullName evidence="1">Uncharacterized protein</fullName>
    </submittedName>
</protein>
<sequence length="46" mass="4861">MSPEHANISGLMDRASSGDSGTFAKLALASQDQLLRFALAQGLTWP</sequence>
<feature type="non-terminal residue" evidence="1">
    <location>
        <position position="46"/>
    </location>
</feature>
<dbReference type="AlphaFoldDB" id="X0U8X4"/>
<reference evidence="1" key="1">
    <citation type="journal article" date="2014" name="Front. Microbiol.">
        <title>High frequency of phylogenetically diverse reductive dehalogenase-homologous genes in deep subseafloor sedimentary metagenomes.</title>
        <authorList>
            <person name="Kawai M."/>
            <person name="Futagami T."/>
            <person name="Toyoda A."/>
            <person name="Takaki Y."/>
            <person name="Nishi S."/>
            <person name="Hori S."/>
            <person name="Arai W."/>
            <person name="Tsubouchi T."/>
            <person name="Morono Y."/>
            <person name="Uchiyama I."/>
            <person name="Ito T."/>
            <person name="Fujiyama A."/>
            <person name="Inagaki F."/>
            <person name="Takami H."/>
        </authorList>
    </citation>
    <scope>NUCLEOTIDE SEQUENCE</scope>
    <source>
        <strain evidence="1">Expedition CK06-06</strain>
    </source>
</reference>